<dbReference type="GO" id="GO:0012505">
    <property type="term" value="C:endomembrane system"/>
    <property type="evidence" value="ECO:0007669"/>
    <property type="project" value="UniProtKB-SubCell"/>
</dbReference>
<evidence type="ECO:0000256" key="1">
    <source>
        <dbReference type="ARBA" id="ARBA00004127"/>
    </source>
</evidence>
<evidence type="ECO:0000256" key="4">
    <source>
        <dbReference type="ARBA" id="ARBA00023136"/>
    </source>
</evidence>
<dbReference type="EMBL" id="JADHQC010000020">
    <property type="protein sequence ID" value="MBL6811884.1"/>
    <property type="molecule type" value="Genomic_DNA"/>
</dbReference>
<organism evidence="6 7">
    <name type="scientific">SAR86 cluster bacterium</name>
    <dbReference type="NCBI Taxonomy" id="2030880"/>
    <lineage>
        <taxon>Bacteria</taxon>
        <taxon>Pseudomonadati</taxon>
        <taxon>Pseudomonadota</taxon>
        <taxon>Gammaproteobacteria</taxon>
        <taxon>SAR86 cluster</taxon>
    </lineage>
</organism>
<keyword evidence="2 5" id="KW-0812">Transmembrane</keyword>
<dbReference type="Proteomes" id="UP000744438">
    <property type="component" value="Unassembled WGS sequence"/>
</dbReference>
<dbReference type="PANTHER" id="PTHR12714">
    <property type="entry name" value="PROTEIN-S ISOPRENYLCYSTEINE O-METHYLTRANSFERASE"/>
    <property type="match status" value="1"/>
</dbReference>
<dbReference type="PANTHER" id="PTHR12714:SF9">
    <property type="entry name" value="PROTEIN-S-ISOPRENYLCYSTEINE O-METHYLTRANSFERASE"/>
    <property type="match status" value="1"/>
</dbReference>
<sequence>MFLTWYFGDSSPQTLPLIIIGLGLIGFGFLLAFNSIARFIKAKTGVVPFSESTTLIKEGFYKYTRNPMYVGMNSFLLGLLIILNDPINFIFLIIFFFIVRNLFVIKEEGQMEETFGEDYLTYKGKVRRWL</sequence>
<accession>A0A937HWU0</accession>
<evidence type="ECO:0000313" key="6">
    <source>
        <dbReference type="EMBL" id="MBL6811884.1"/>
    </source>
</evidence>
<dbReference type="AlphaFoldDB" id="A0A937HWU0"/>
<gene>
    <name evidence="6" type="ORF">ISQ63_03255</name>
</gene>
<comment type="subcellular location">
    <subcellularLocation>
        <location evidence="1">Endomembrane system</location>
        <topology evidence="1">Multi-pass membrane protein</topology>
    </subcellularLocation>
</comment>
<dbReference type="Pfam" id="PF04191">
    <property type="entry name" value="PEMT"/>
    <property type="match status" value="1"/>
</dbReference>
<comment type="caution">
    <text evidence="6">The sequence shown here is derived from an EMBL/GenBank/DDBJ whole genome shotgun (WGS) entry which is preliminary data.</text>
</comment>
<protein>
    <submittedName>
        <fullName evidence="6">Isoprenylcysteine carboxylmethyltransferase family protein</fullName>
    </submittedName>
</protein>
<evidence type="ECO:0000256" key="5">
    <source>
        <dbReference type="SAM" id="Phobius"/>
    </source>
</evidence>
<name>A0A937HWU0_9GAMM</name>
<evidence type="ECO:0000313" key="7">
    <source>
        <dbReference type="Proteomes" id="UP000744438"/>
    </source>
</evidence>
<evidence type="ECO:0000256" key="3">
    <source>
        <dbReference type="ARBA" id="ARBA00022989"/>
    </source>
</evidence>
<evidence type="ECO:0000256" key="2">
    <source>
        <dbReference type="ARBA" id="ARBA00022692"/>
    </source>
</evidence>
<reference evidence="6" key="1">
    <citation type="submission" date="2020-10" db="EMBL/GenBank/DDBJ databases">
        <title>Microbiome of the Black Sea water column analyzed by genome centric metagenomics.</title>
        <authorList>
            <person name="Cabello-Yeves P.J."/>
            <person name="Callieri C."/>
            <person name="Picazo A."/>
            <person name="Mehrshad M."/>
            <person name="Haro-Moreno J.M."/>
            <person name="Roda-Garcia J."/>
            <person name="Dzembekova N."/>
            <person name="Slabakova V."/>
            <person name="Slabakova N."/>
            <person name="Moncheva S."/>
            <person name="Rodriguez-Valera F."/>
        </authorList>
    </citation>
    <scope>NUCLEOTIDE SEQUENCE</scope>
    <source>
        <strain evidence="6">BS307-5m-G49</strain>
    </source>
</reference>
<proteinExistence type="predicted"/>
<keyword evidence="3 5" id="KW-1133">Transmembrane helix</keyword>
<keyword evidence="4 5" id="KW-0472">Membrane</keyword>
<dbReference type="InterPro" id="IPR007318">
    <property type="entry name" value="Phopholipid_MeTrfase"/>
</dbReference>
<dbReference type="GO" id="GO:0016740">
    <property type="term" value="F:transferase activity"/>
    <property type="evidence" value="ECO:0007669"/>
    <property type="project" value="UniProtKB-ARBA"/>
</dbReference>
<dbReference type="Gene3D" id="1.20.120.1630">
    <property type="match status" value="1"/>
</dbReference>
<feature type="transmembrane region" description="Helical" evidence="5">
    <location>
        <begin position="15"/>
        <end position="33"/>
    </location>
</feature>